<evidence type="ECO:0000313" key="4">
    <source>
        <dbReference type="Proteomes" id="UP000228949"/>
    </source>
</evidence>
<comment type="caution">
    <text evidence="3">The sequence shown here is derived from an EMBL/GenBank/DDBJ whole genome shotgun (WGS) entry which is preliminary data.</text>
</comment>
<dbReference type="Proteomes" id="UP000228949">
    <property type="component" value="Unassembled WGS sequence"/>
</dbReference>
<evidence type="ECO:0000256" key="1">
    <source>
        <dbReference type="PROSITE-ProRule" id="PRU00409"/>
    </source>
</evidence>
<reference evidence="4" key="1">
    <citation type="submission" date="2017-09" db="EMBL/GenBank/DDBJ databases">
        <title>Depth-based differentiation of microbial function through sediment-hosted aquifers and enrichment of novel symbionts in the deep terrestrial subsurface.</title>
        <authorList>
            <person name="Probst A.J."/>
            <person name="Ladd B."/>
            <person name="Jarett J.K."/>
            <person name="Geller-Mcgrath D.E."/>
            <person name="Sieber C.M.K."/>
            <person name="Emerson J.B."/>
            <person name="Anantharaman K."/>
            <person name="Thomas B.C."/>
            <person name="Malmstrom R."/>
            <person name="Stieglmeier M."/>
            <person name="Klingl A."/>
            <person name="Woyke T."/>
            <person name="Ryan C.M."/>
            <person name="Banfield J.F."/>
        </authorList>
    </citation>
    <scope>NUCLEOTIDE SEQUENCE [LARGE SCALE GENOMIC DNA]</scope>
</reference>
<dbReference type="GO" id="GO:0046872">
    <property type="term" value="F:metal ion binding"/>
    <property type="evidence" value="ECO:0007669"/>
    <property type="project" value="InterPro"/>
</dbReference>
<dbReference type="EMBL" id="PEVJ01000065">
    <property type="protein sequence ID" value="PIU98201.1"/>
    <property type="molecule type" value="Genomic_DNA"/>
</dbReference>
<gene>
    <name evidence="3" type="ORF">COS61_02595</name>
</gene>
<dbReference type="GO" id="GO:0005524">
    <property type="term" value="F:ATP binding"/>
    <property type="evidence" value="ECO:0007669"/>
    <property type="project" value="UniProtKB-UniRule"/>
</dbReference>
<keyword evidence="1" id="KW-0547">Nucleotide-binding</keyword>
<evidence type="ECO:0000313" key="3">
    <source>
        <dbReference type="EMBL" id="PIU98201.1"/>
    </source>
</evidence>
<accession>A0A2M7B505</accession>
<dbReference type="SUPFAM" id="SSF56059">
    <property type="entry name" value="Glutathione synthetase ATP-binding domain-like"/>
    <property type="match status" value="1"/>
</dbReference>
<organism evidence="3 4">
    <name type="scientific">Candidatus Wolfebacteria bacterium CG03_land_8_20_14_0_80_40_12</name>
    <dbReference type="NCBI Taxonomy" id="1975069"/>
    <lineage>
        <taxon>Bacteria</taxon>
        <taxon>Candidatus Wolfeibacteriota</taxon>
    </lineage>
</organism>
<sequence length="397" mass="45396">MKDGKNFCKECGHSNLYHLNTWLEELSSYFLPQLKLPRQIETVFDVMLEKIFTIPKIARFRTDFTASDIQLRSSCFIKEMRKRGAVCYAMQSVFGYTNHFKIEVGGKTFRFETLPIAKFVNKYTTKIVDDKELAKHRCKKGGFPVADGRSFWFWQKRKAVQFGREMGFPLVVKPRGGSVSRHVTTNIQDDTQLEKAIRHAISYSPTFIVEKFIPDTSVYRATVIDFDFVACVQQVPANIVGDGISTIRGLIDKKNNDPHRGESHQKQFTLYKIVENETTKKLLAPKGYTNNTVLKKGEILYLQKDPFLKLGGDLVEVTPIVHKDNLKLFSDLARFFDIHLTGIDFLAQNIALSWKNQPCAILELNSAPCIELHHFPSSGTPTNPAKALADMFFQYYL</sequence>
<dbReference type="AlphaFoldDB" id="A0A2M7B505"/>
<feature type="domain" description="ATP-grasp" evidence="2">
    <location>
        <begin position="135"/>
        <end position="393"/>
    </location>
</feature>
<dbReference type="Gene3D" id="3.30.470.20">
    <property type="entry name" value="ATP-grasp fold, B domain"/>
    <property type="match status" value="2"/>
</dbReference>
<dbReference type="InterPro" id="IPR013815">
    <property type="entry name" value="ATP_grasp_subdomain_1"/>
</dbReference>
<protein>
    <recommendedName>
        <fullName evidence="2">ATP-grasp domain-containing protein</fullName>
    </recommendedName>
</protein>
<dbReference type="Gene3D" id="3.30.1490.20">
    <property type="entry name" value="ATP-grasp fold, A domain"/>
    <property type="match status" value="1"/>
</dbReference>
<dbReference type="PROSITE" id="PS50975">
    <property type="entry name" value="ATP_GRASP"/>
    <property type="match status" value="1"/>
</dbReference>
<evidence type="ECO:0000259" key="2">
    <source>
        <dbReference type="PROSITE" id="PS50975"/>
    </source>
</evidence>
<proteinExistence type="predicted"/>
<keyword evidence="1" id="KW-0067">ATP-binding</keyword>
<name>A0A2M7B505_9BACT</name>
<dbReference type="InterPro" id="IPR011761">
    <property type="entry name" value="ATP-grasp"/>
</dbReference>